<feature type="domain" description="Cupin type-2" evidence="1">
    <location>
        <begin position="31"/>
        <end position="99"/>
    </location>
</feature>
<dbReference type="Gene3D" id="2.60.120.10">
    <property type="entry name" value="Jelly Rolls"/>
    <property type="match status" value="1"/>
</dbReference>
<organism evidence="2 3">
    <name type="scientific">Flavobacterium silvaticum</name>
    <dbReference type="NCBI Taxonomy" id="1852020"/>
    <lineage>
        <taxon>Bacteria</taxon>
        <taxon>Pseudomonadati</taxon>
        <taxon>Bacteroidota</taxon>
        <taxon>Flavobacteriia</taxon>
        <taxon>Flavobacteriales</taxon>
        <taxon>Flavobacteriaceae</taxon>
        <taxon>Flavobacterium</taxon>
    </lineage>
</organism>
<dbReference type="PANTHER" id="PTHR36440:SF1">
    <property type="entry name" value="PUTATIVE (AFU_ORTHOLOGUE AFUA_8G07350)-RELATED"/>
    <property type="match status" value="1"/>
</dbReference>
<evidence type="ECO:0000313" key="2">
    <source>
        <dbReference type="EMBL" id="NMH27057.1"/>
    </source>
</evidence>
<dbReference type="Pfam" id="PF07883">
    <property type="entry name" value="Cupin_2"/>
    <property type="match status" value="1"/>
</dbReference>
<protein>
    <submittedName>
        <fullName evidence="2">Cupin domain-containing protein</fullName>
    </submittedName>
</protein>
<dbReference type="InterPro" id="IPR053146">
    <property type="entry name" value="QDO-like"/>
</dbReference>
<dbReference type="InterPro" id="IPR013096">
    <property type="entry name" value="Cupin_2"/>
</dbReference>
<dbReference type="EMBL" id="JAAMPU010000098">
    <property type="protein sequence ID" value="NMH27057.1"/>
    <property type="molecule type" value="Genomic_DNA"/>
</dbReference>
<evidence type="ECO:0000313" key="3">
    <source>
        <dbReference type="Proteomes" id="UP000712080"/>
    </source>
</evidence>
<dbReference type="InterPro" id="IPR014710">
    <property type="entry name" value="RmlC-like_jellyroll"/>
</dbReference>
<evidence type="ECO:0000259" key="1">
    <source>
        <dbReference type="Pfam" id="PF07883"/>
    </source>
</evidence>
<gene>
    <name evidence="2" type="ORF">G6047_03350</name>
</gene>
<keyword evidence="3" id="KW-1185">Reference proteome</keyword>
<dbReference type="Proteomes" id="UP000712080">
    <property type="component" value="Unassembled WGS sequence"/>
</dbReference>
<dbReference type="AlphaFoldDB" id="A0A972JI86"/>
<dbReference type="SUPFAM" id="SSF51182">
    <property type="entry name" value="RmlC-like cupins"/>
    <property type="match status" value="1"/>
</dbReference>
<sequence>MSKEIIKVGQLEIRFLLDSKDTNGTMSLFEFLVPAGAKVPLPHYHEAFDEAAYVLEGTMTFIIDGKTVDVGPGESCFIPKGIVHGFDNLTDKPSKALSVLTPAIVGPDYFIELGNLLSAGGPPDPVKVKEVMKKYGLVAVPPKS</sequence>
<name>A0A972JI86_9FLAO</name>
<comment type="caution">
    <text evidence="2">The sequence shown here is derived from an EMBL/GenBank/DDBJ whole genome shotgun (WGS) entry which is preliminary data.</text>
</comment>
<dbReference type="InterPro" id="IPR011051">
    <property type="entry name" value="RmlC_Cupin_sf"/>
</dbReference>
<reference evidence="2" key="1">
    <citation type="submission" date="2020-02" db="EMBL/GenBank/DDBJ databases">
        <title>Flavobacterium sp. genome.</title>
        <authorList>
            <person name="Jung H.S."/>
            <person name="Baek J.H."/>
            <person name="Jeon C.O."/>
        </authorList>
    </citation>
    <scope>NUCLEOTIDE SEQUENCE</scope>
    <source>
        <strain evidence="2">SE-s28</strain>
    </source>
</reference>
<proteinExistence type="predicted"/>
<dbReference type="PANTHER" id="PTHR36440">
    <property type="entry name" value="PUTATIVE (AFU_ORTHOLOGUE AFUA_8G07350)-RELATED"/>
    <property type="match status" value="1"/>
</dbReference>
<dbReference type="RefSeq" id="WP_169526061.1">
    <property type="nucleotide sequence ID" value="NZ_JAAMPU010000098.1"/>
</dbReference>
<accession>A0A972JI86</accession>